<dbReference type="GO" id="GO:0008083">
    <property type="term" value="F:growth factor activity"/>
    <property type="evidence" value="ECO:0007669"/>
    <property type="project" value="InterPro"/>
</dbReference>
<name>A0A3N0Y7G1_ANAGA</name>
<evidence type="ECO:0000256" key="2">
    <source>
        <dbReference type="ARBA" id="ARBA00007936"/>
    </source>
</evidence>
<comment type="caution">
    <text evidence="6">The sequence shown here is derived from an EMBL/GenBank/DDBJ whole genome shotgun (WGS) entry which is preliminary data.</text>
</comment>
<dbReference type="CDD" id="cd23306">
    <property type="entry name" value="beta-trefoil_FGF7-like"/>
    <property type="match status" value="1"/>
</dbReference>
<dbReference type="PRINTS" id="PR00263">
    <property type="entry name" value="HBGFFGF"/>
</dbReference>
<dbReference type="SUPFAM" id="SSF50353">
    <property type="entry name" value="Cytokine"/>
    <property type="match status" value="1"/>
</dbReference>
<dbReference type="EMBL" id="RJVU01050255">
    <property type="protein sequence ID" value="ROL42143.1"/>
    <property type="molecule type" value="Genomic_DNA"/>
</dbReference>
<proteinExistence type="inferred from homology"/>
<dbReference type="InterPro" id="IPR008996">
    <property type="entry name" value="IL1/FGF"/>
</dbReference>
<evidence type="ECO:0000256" key="3">
    <source>
        <dbReference type="ARBA" id="ARBA00022525"/>
    </source>
</evidence>
<dbReference type="OrthoDB" id="5987799at2759"/>
<sequence length="328" mass="37865">MLGTFDVLRAAEASIPVTAEWLRRNCREVRSARGFYQRLHSVQQHEKMHSADGLPQNSLSRCVTLEVSLESSGLKRTSWRHKRRSDFTPQSEDFTGKGSKRISHGLKIQPEFCLQYVDHELLEKRSIMRKWTLPWKLPKLPCGLWLHVVLVVSRVCVCDGDRVAGQASVTDCSKHERHTRNYDYMEGGDVRIRRLYSRTQWFLMIDDNGNINGTQDPNNCYSVLEIRTVSEGGVLAIKGLKSQYYISMNRTGMLQGKKDYNDSCNFKEVFLENYYTAYASVRKTKDGKEMFIALSKNGRPLKGKKTRRESITSHFIPRKCKEDEKKLA</sequence>
<evidence type="ECO:0000256" key="1">
    <source>
        <dbReference type="ARBA" id="ARBA00004613"/>
    </source>
</evidence>
<feature type="region of interest" description="Disordered" evidence="5">
    <location>
        <begin position="80"/>
        <end position="99"/>
    </location>
</feature>
<keyword evidence="7" id="KW-1185">Reference proteome</keyword>
<reference evidence="6 7" key="1">
    <citation type="submission" date="2018-10" db="EMBL/GenBank/DDBJ databases">
        <title>Genome assembly for a Yunnan-Guizhou Plateau 3E fish, Anabarilius grahami (Regan), and its evolutionary and genetic applications.</title>
        <authorList>
            <person name="Jiang W."/>
        </authorList>
    </citation>
    <scope>NUCLEOTIDE SEQUENCE [LARGE SCALE GENOMIC DNA]</scope>
    <source>
        <strain evidence="6">AG-KIZ</strain>
        <tissue evidence="6">Muscle</tissue>
    </source>
</reference>
<dbReference type="Gene3D" id="2.80.10.50">
    <property type="match status" value="1"/>
</dbReference>
<protein>
    <recommendedName>
        <fullName evidence="4">Fibroblast growth factor</fullName>
        <shortName evidence="4">FGF</shortName>
    </recommendedName>
</protein>
<evidence type="ECO:0000256" key="4">
    <source>
        <dbReference type="RuleBase" id="RU049442"/>
    </source>
</evidence>
<dbReference type="PANTHER" id="PTHR11486">
    <property type="entry name" value="FIBROBLAST GROWTH FACTOR"/>
    <property type="match status" value="1"/>
</dbReference>
<dbReference type="GO" id="GO:0005576">
    <property type="term" value="C:extracellular region"/>
    <property type="evidence" value="ECO:0007669"/>
    <property type="project" value="UniProtKB-SubCell"/>
</dbReference>
<dbReference type="AlphaFoldDB" id="A0A3N0Y7G1"/>
<accession>A0A3N0Y7G1</accession>
<dbReference type="Proteomes" id="UP000281406">
    <property type="component" value="Unassembled WGS sequence"/>
</dbReference>
<evidence type="ECO:0000313" key="7">
    <source>
        <dbReference type="Proteomes" id="UP000281406"/>
    </source>
</evidence>
<dbReference type="Pfam" id="PF00167">
    <property type="entry name" value="FGF"/>
    <property type="match status" value="1"/>
</dbReference>
<evidence type="ECO:0000256" key="5">
    <source>
        <dbReference type="SAM" id="MobiDB-lite"/>
    </source>
</evidence>
<organism evidence="6 7">
    <name type="scientific">Anabarilius grahami</name>
    <name type="common">Kanglang fish</name>
    <name type="synonym">Barilius grahami</name>
    <dbReference type="NCBI Taxonomy" id="495550"/>
    <lineage>
        <taxon>Eukaryota</taxon>
        <taxon>Metazoa</taxon>
        <taxon>Chordata</taxon>
        <taxon>Craniata</taxon>
        <taxon>Vertebrata</taxon>
        <taxon>Euteleostomi</taxon>
        <taxon>Actinopterygii</taxon>
        <taxon>Neopterygii</taxon>
        <taxon>Teleostei</taxon>
        <taxon>Ostariophysi</taxon>
        <taxon>Cypriniformes</taxon>
        <taxon>Xenocyprididae</taxon>
        <taxon>Xenocypridinae</taxon>
        <taxon>Xenocypridinae incertae sedis</taxon>
        <taxon>Anabarilius</taxon>
    </lineage>
</organism>
<dbReference type="SMART" id="SM00442">
    <property type="entry name" value="FGF"/>
    <property type="match status" value="1"/>
</dbReference>
<keyword evidence="3" id="KW-0964">Secreted</keyword>
<gene>
    <name evidence="6" type="ORF">DPX16_1328</name>
</gene>
<dbReference type="PRINTS" id="PR00262">
    <property type="entry name" value="IL1HBGF"/>
</dbReference>
<comment type="similarity">
    <text evidence="2 4">Belongs to the heparin-binding growth factors family.</text>
</comment>
<dbReference type="InterPro" id="IPR002209">
    <property type="entry name" value="Fibroblast_GF_fam"/>
</dbReference>
<comment type="subcellular location">
    <subcellularLocation>
        <location evidence="1">Secreted</location>
    </subcellularLocation>
</comment>
<evidence type="ECO:0000313" key="6">
    <source>
        <dbReference type="EMBL" id="ROL42143.1"/>
    </source>
</evidence>